<protein>
    <recommendedName>
        <fullName evidence="1">MaoC-like domain-containing protein</fullName>
    </recommendedName>
</protein>
<dbReference type="Gene3D" id="3.10.129.10">
    <property type="entry name" value="Hotdog Thioesterase"/>
    <property type="match status" value="1"/>
</dbReference>
<dbReference type="EMBL" id="CP011971">
    <property type="protein sequence ID" value="AMN47030.1"/>
    <property type="molecule type" value="Genomic_DNA"/>
</dbReference>
<reference evidence="2 3" key="1">
    <citation type="submission" date="2015-06" db="EMBL/GenBank/DDBJ databases">
        <title>A Comprehensive Approach to Explore the Metabolic and Phylogenetic Diversity of Bacterial Steroid Degradation in the Environment: Testosterone as an Example.</title>
        <authorList>
            <person name="Yang F.-C."/>
            <person name="Chen Y.-L."/>
            <person name="Yu C.-P."/>
            <person name="Tang S.-L."/>
            <person name="Wang P.-H."/>
            <person name="Ismail W."/>
            <person name="Wang C.-H."/>
            <person name="Yang C.-Y."/>
            <person name="Chiang Y.-R."/>
        </authorList>
    </citation>
    <scope>NUCLEOTIDE SEQUENCE [LARGE SCALE GENOMIC DNA]</scope>
    <source>
        <strain evidence="2 3">DSM 18526</strain>
    </source>
</reference>
<feature type="domain" description="MaoC-like" evidence="1">
    <location>
        <begin position="170"/>
        <end position="255"/>
    </location>
</feature>
<evidence type="ECO:0000313" key="2">
    <source>
        <dbReference type="EMBL" id="AMN47030.1"/>
    </source>
</evidence>
<dbReference type="PANTHER" id="PTHR43841">
    <property type="entry name" value="3-HYDROXYACYL-THIOESTER DEHYDRATASE HTDX-RELATED"/>
    <property type="match status" value="1"/>
</dbReference>
<dbReference type="KEGG" id="sdf:ACG33_07955"/>
<organism evidence="2 3">
    <name type="scientific">Steroidobacter denitrificans</name>
    <dbReference type="NCBI Taxonomy" id="465721"/>
    <lineage>
        <taxon>Bacteria</taxon>
        <taxon>Pseudomonadati</taxon>
        <taxon>Pseudomonadota</taxon>
        <taxon>Gammaproteobacteria</taxon>
        <taxon>Steroidobacterales</taxon>
        <taxon>Steroidobacteraceae</taxon>
        <taxon>Steroidobacter</taxon>
    </lineage>
</organism>
<gene>
    <name evidence="2" type="ORF">ACG33_07955</name>
</gene>
<dbReference type="Pfam" id="PF01575">
    <property type="entry name" value="MaoC_dehydratas"/>
    <property type="match status" value="1"/>
</dbReference>
<proteinExistence type="predicted"/>
<dbReference type="AlphaFoldDB" id="A0A127FBQ1"/>
<dbReference type="Proteomes" id="UP000070250">
    <property type="component" value="Chromosome"/>
</dbReference>
<dbReference type="PATRIC" id="fig|465721.4.peg.1696"/>
<dbReference type="PANTHER" id="PTHR43841:SF3">
    <property type="entry name" value="(3R)-HYDROXYACYL-ACP DEHYDRATASE SUBUNIT HADB"/>
    <property type="match status" value="1"/>
</dbReference>
<evidence type="ECO:0000313" key="3">
    <source>
        <dbReference type="Proteomes" id="UP000070250"/>
    </source>
</evidence>
<dbReference type="STRING" id="465721.ACG33_07955"/>
<dbReference type="SUPFAM" id="SSF54637">
    <property type="entry name" value="Thioesterase/thiol ester dehydrase-isomerase"/>
    <property type="match status" value="2"/>
</dbReference>
<name>A0A127FBQ1_STEDE</name>
<keyword evidence="3" id="KW-1185">Reference proteome</keyword>
<accession>A0A127FBQ1</accession>
<dbReference type="InterPro" id="IPR002539">
    <property type="entry name" value="MaoC-like_dom"/>
</dbReference>
<sequence length="279" mass="31340">MPAYARVMLGSKPYRALAHSGTRPIELEAQQVKLSAAHLARYCELCAVPPSAGLPAAYLHVVAMPMHMQLFIAKDFPVKVLGLIHLRNTIRVMREIELHRPLRLSIFFDTIRLTDFGQEYDFTTRYEQDGEVVWEEISTMFARGEAVPKEGSKRPVIERSMHPSSGVSTTVLEVPKKIGWRYARVSGDVNPIHLTTRMAKVFGFKQAVAHGMWSLGRCLSAAAAQLPQAPMQIDTQFKLPVYIPSQALARIWSTDDGVDISMCTTRGDRLHLAMQVRRL</sequence>
<evidence type="ECO:0000259" key="1">
    <source>
        <dbReference type="Pfam" id="PF01575"/>
    </source>
</evidence>
<dbReference type="InterPro" id="IPR029069">
    <property type="entry name" value="HotDog_dom_sf"/>
</dbReference>